<dbReference type="Pfam" id="PF04313">
    <property type="entry name" value="HSDR_N"/>
    <property type="match status" value="1"/>
</dbReference>
<dbReference type="SUPFAM" id="SSF52540">
    <property type="entry name" value="P-loop containing nucleoside triphosphate hydrolases"/>
    <property type="match status" value="1"/>
</dbReference>
<dbReference type="SMART" id="SM00487">
    <property type="entry name" value="DEXDc"/>
    <property type="match status" value="1"/>
</dbReference>
<dbReference type="EC" id="3.1.21.3" evidence="2"/>
<dbReference type="InterPro" id="IPR014001">
    <property type="entry name" value="Helicase_ATP-bd"/>
</dbReference>
<protein>
    <submittedName>
        <fullName evidence="2">Type I restriction enzyme R subunit</fullName>
        <ecNumber evidence="2">3.1.21.3</ecNumber>
    </submittedName>
</protein>
<dbReference type="Proteomes" id="UP001185028">
    <property type="component" value="Unassembled WGS sequence"/>
</dbReference>
<dbReference type="PANTHER" id="PTHR42927">
    <property type="entry name" value="HELICASE SUPERFAMILY 1 AND 2 DOMAIN-CONTAINING PROTEIN"/>
    <property type="match status" value="1"/>
</dbReference>
<dbReference type="PANTHER" id="PTHR42927:SF1">
    <property type="entry name" value="HELICASE SUPERFAMILY 1 AND 2 DOMAIN-CONTAINING PROTEIN"/>
    <property type="match status" value="1"/>
</dbReference>
<dbReference type="GO" id="GO:0009035">
    <property type="term" value="F:type I site-specific deoxyribonuclease activity"/>
    <property type="evidence" value="ECO:0007669"/>
    <property type="project" value="UniProtKB-EC"/>
</dbReference>
<evidence type="ECO:0000313" key="3">
    <source>
        <dbReference type="Proteomes" id="UP001185028"/>
    </source>
</evidence>
<dbReference type="EMBL" id="JAVDQH010000010">
    <property type="protein sequence ID" value="MDR6244941.1"/>
    <property type="molecule type" value="Genomic_DNA"/>
</dbReference>
<evidence type="ECO:0000259" key="1">
    <source>
        <dbReference type="PROSITE" id="PS51192"/>
    </source>
</evidence>
<evidence type="ECO:0000313" key="2">
    <source>
        <dbReference type="EMBL" id="MDR6244941.1"/>
    </source>
</evidence>
<keyword evidence="3" id="KW-1185">Reference proteome</keyword>
<sequence length="997" mass="114791">MAVDYSEKGLETNIEECLVQSGYRNRKIEASTLEDFKKYALDVEVMFEFLENSQPKEMERLRKVYKEQTKAKVLERLTKELNSRGMIDCIRHGIKDYGVTLKLAYNQPVSHMNQTLMEMYSKNIFTISRQVYYSSQNNNSIDMLVALNGLPIAVMELKNHLTGQTVDDAKRQFMNDRDPKELLFQFKKRAIVFFTVDPDEAYMTTHLEKEHTFFLPFNKGNNGGKGNPIVTDDYKTSYLWREVLQKNSLIDILFRFVFVKQDDIKDSTGEVIDKRETVIFPRYHQLDVVRKVEGDVKQFGVGANYLVQHSAGSGKTNSISWLAHRLAKLHDHEDNALFNSVIIITDRRVLDKQLQDAVYQLEHKAGMVAKIDKDSSQLASELVNNTRIIITTLQKFPFIMEKVGEFVRGKYAIIIDEAHSSQSGKAATSMTNILSNKTLEEALEADRLAEENIEDIDEKIIETIAKSGKQDNISFFAFTATPKAKTLEKFGRMGDDGKPHAFHVYSMRQAIEEGFILDILKNYTTYKTFYKVAKKIEEDPEVSSKKASKQIARYVSLHPHNIAQKTEIMIEHFRRVTRHKIGGRAKAMVVTSSRLHAVKYKQAFDKYITDKGYEDMKAVVAFSGTVDDQGVSYTEPLMNGFGEKELPEKFHSEEYKVLLVAEKYQTGFDEPLLHTMYVDKKLDGIKAVQTLSRLNRTCKGKNDTFVLDFVNEADEIKEAFQPYYEVTGLEETTNPNLLYDLQRELNACQVYTEQEIEEVCKLEFSDKKKTPKTQEKLNSILDVAVERFRRDLAEERQEDFKSASTKYIRTYSFILQIGPFVDVELHKLYVYLNFLLKKLPKHVSEAVYLADEVALEYYRNTMVFEGSISLQIQGESELKPTSHGGGGGKEEPVDKLSSIINRLNDRFGTDFTETDQLSYEQIVADIINNENLAQKAKNNTKENFKFSYEKTFLDIVIGRMGQNEKFFMKILEDSDFKANIMEYMFDEIYEGLSDKGK</sequence>
<dbReference type="InterPro" id="IPR055180">
    <property type="entry name" value="HsdR_RecA-like_helicase_dom_2"/>
</dbReference>
<dbReference type="Gene3D" id="3.40.50.300">
    <property type="entry name" value="P-loop containing nucleotide triphosphate hydrolases"/>
    <property type="match status" value="3"/>
</dbReference>
<dbReference type="InterPro" id="IPR007409">
    <property type="entry name" value="Restrct_endonuc_type1_HsdR_N"/>
</dbReference>
<organism evidence="2 3">
    <name type="scientific">Paenibacillus hunanensis</name>
    <dbReference type="NCBI Taxonomy" id="539262"/>
    <lineage>
        <taxon>Bacteria</taxon>
        <taxon>Bacillati</taxon>
        <taxon>Bacillota</taxon>
        <taxon>Bacilli</taxon>
        <taxon>Bacillales</taxon>
        <taxon>Paenibacillaceae</taxon>
        <taxon>Paenibacillus</taxon>
    </lineage>
</organism>
<dbReference type="InterPro" id="IPR027417">
    <property type="entry name" value="P-loop_NTPase"/>
</dbReference>
<reference evidence="2 3" key="1">
    <citation type="submission" date="2023-07" db="EMBL/GenBank/DDBJ databases">
        <title>Genomic Encyclopedia of Type Strains, Phase IV (KMG-IV): sequencing the most valuable type-strain genomes for metagenomic binning, comparative biology and taxonomic classification.</title>
        <authorList>
            <person name="Goeker M."/>
        </authorList>
    </citation>
    <scope>NUCLEOTIDE SEQUENCE [LARGE SCALE GENOMIC DNA]</scope>
    <source>
        <strain evidence="2 3">DSM 22170</strain>
    </source>
</reference>
<dbReference type="RefSeq" id="WP_188774554.1">
    <property type="nucleotide sequence ID" value="NZ_BMMB01000002.1"/>
</dbReference>
<dbReference type="Pfam" id="PF22679">
    <property type="entry name" value="T1R_D3-like"/>
    <property type="match status" value="1"/>
</dbReference>
<name>A0ABU1J0D9_9BACL</name>
<proteinExistence type="predicted"/>
<accession>A0ABU1J0D9</accession>
<gene>
    <name evidence="2" type="ORF">JOC58_002838</name>
</gene>
<feature type="domain" description="Helicase ATP-binding" evidence="1">
    <location>
        <begin position="296"/>
        <end position="500"/>
    </location>
</feature>
<dbReference type="InterPro" id="IPR040980">
    <property type="entry name" value="SWI2_SNF2"/>
</dbReference>
<dbReference type="Pfam" id="PF18766">
    <property type="entry name" value="SWI2_SNF2"/>
    <property type="match status" value="1"/>
</dbReference>
<comment type="caution">
    <text evidence="2">The sequence shown here is derived from an EMBL/GenBank/DDBJ whole genome shotgun (WGS) entry which is preliminary data.</text>
</comment>
<dbReference type="Gene3D" id="3.90.1570.50">
    <property type="match status" value="1"/>
</dbReference>
<keyword evidence="2" id="KW-0378">Hydrolase</keyword>
<dbReference type="PROSITE" id="PS51192">
    <property type="entry name" value="HELICASE_ATP_BIND_1"/>
    <property type="match status" value="1"/>
</dbReference>